<protein>
    <recommendedName>
        <fullName evidence="3">YdbS-like PH domain-containing protein</fullName>
    </recommendedName>
</protein>
<dbReference type="AlphaFoldDB" id="A0A2S8I379"/>
<reference evidence="4 5" key="1">
    <citation type="submission" date="2018-02" db="EMBL/GenBank/DDBJ databases">
        <title>Draft genome sequencing of Burkholderia cepacia Y14-15.</title>
        <authorList>
            <person name="Zheng B.-X."/>
        </authorList>
    </citation>
    <scope>NUCLEOTIDE SEQUENCE [LARGE SCALE GENOMIC DNA]</scope>
    <source>
        <strain evidence="4 5">Y14-15</strain>
    </source>
</reference>
<evidence type="ECO:0000256" key="1">
    <source>
        <dbReference type="SAM" id="MobiDB-lite"/>
    </source>
</evidence>
<proteinExistence type="predicted"/>
<dbReference type="Proteomes" id="UP000238206">
    <property type="component" value="Unassembled WGS sequence"/>
</dbReference>
<evidence type="ECO:0000313" key="5">
    <source>
        <dbReference type="Proteomes" id="UP000238206"/>
    </source>
</evidence>
<feature type="region of interest" description="Disordered" evidence="1">
    <location>
        <begin position="1"/>
        <end position="22"/>
    </location>
</feature>
<comment type="caution">
    <text evidence="4">The sequence shown here is derived from an EMBL/GenBank/DDBJ whole genome shotgun (WGS) entry which is preliminary data.</text>
</comment>
<keyword evidence="2" id="KW-0812">Transmembrane</keyword>
<evidence type="ECO:0000256" key="2">
    <source>
        <dbReference type="SAM" id="Phobius"/>
    </source>
</evidence>
<feature type="transmembrane region" description="Helical" evidence="2">
    <location>
        <begin position="73"/>
        <end position="99"/>
    </location>
</feature>
<sequence>MTSPIPRVRGRQVQSRIGPAGGALPPMQDLPAWYDASPCWMVNLPQFVTAAATVGLISVVSVLMSAYTPLWPFGFGLVFIPVAIAMNAAVATAAMHVVIDPARVAVKTGIATRRTASVELYRLVNVDAVTTWWQRPLGFGTLILETSDAYRPVWVLPGVRNVEFMREVLTRQTLELRIARGVREVNMGRL</sequence>
<dbReference type="EMBL" id="PUIQ01000079">
    <property type="protein sequence ID" value="PQP09158.1"/>
    <property type="molecule type" value="Genomic_DNA"/>
</dbReference>
<dbReference type="RefSeq" id="WP_105393553.1">
    <property type="nucleotide sequence ID" value="NZ_PUIQ01000079.1"/>
</dbReference>
<dbReference type="Pfam" id="PF03703">
    <property type="entry name" value="bPH_2"/>
    <property type="match status" value="1"/>
</dbReference>
<keyword evidence="2" id="KW-1133">Transmembrane helix</keyword>
<evidence type="ECO:0000259" key="3">
    <source>
        <dbReference type="Pfam" id="PF03703"/>
    </source>
</evidence>
<name>A0A2S8I379_BURCE</name>
<keyword evidence="2" id="KW-0472">Membrane</keyword>
<organism evidence="4 5">
    <name type="scientific">Burkholderia cepacia</name>
    <name type="common">Pseudomonas cepacia</name>
    <dbReference type="NCBI Taxonomy" id="292"/>
    <lineage>
        <taxon>Bacteria</taxon>
        <taxon>Pseudomonadati</taxon>
        <taxon>Pseudomonadota</taxon>
        <taxon>Betaproteobacteria</taxon>
        <taxon>Burkholderiales</taxon>
        <taxon>Burkholderiaceae</taxon>
        <taxon>Burkholderia</taxon>
        <taxon>Burkholderia cepacia complex</taxon>
    </lineage>
</organism>
<accession>A0A2S8I379</accession>
<gene>
    <name evidence="4" type="ORF">C5615_35310</name>
</gene>
<feature type="domain" description="YdbS-like PH" evidence="3">
    <location>
        <begin position="95"/>
        <end position="166"/>
    </location>
</feature>
<evidence type="ECO:0000313" key="4">
    <source>
        <dbReference type="EMBL" id="PQP09158.1"/>
    </source>
</evidence>
<dbReference type="InterPro" id="IPR005182">
    <property type="entry name" value="YdbS-like_PH"/>
</dbReference>
<feature type="transmembrane region" description="Helical" evidence="2">
    <location>
        <begin position="47"/>
        <end position="67"/>
    </location>
</feature>